<dbReference type="PANTHER" id="PTHR10285">
    <property type="entry name" value="URIDINE KINASE"/>
    <property type="match status" value="1"/>
</dbReference>
<comment type="subcellular location">
    <subcellularLocation>
        <location evidence="5">Cytoplasm</location>
    </subcellularLocation>
</comment>
<dbReference type="GO" id="GO:0044206">
    <property type="term" value="P:UMP salvage"/>
    <property type="evidence" value="ECO:0007669"/>
    <property type="project" value="UniProtKB-UniPathway"/>
</dbReference>
<evidence type="ECO:0000256" key="3">
    <source>
        <dbReference type="ARBA" id="ARBA00022741"/>
    </source>
</evidence>
<evidence type="ECO:0000256" key="5">
    <source>
        <dbReference type="RuleBase" id="RU003825"/>
    </source>
</evidence>
<dbReference type="EMBL" id="CP065989">
    <property type="protein sequence ID" value="QQB15620.1"/>
    <property type="molecule type" value="Genomic_DNA"/>
</dbReference>
<evidence type="ECO:0000256" key="4">
    <source>
        <dbReference type="ARBA" id="ARBA00022777"/>
    </source>
</evidence>
<dbReference type="PRINTS" id="PR00988">
    <property type="entry name" value="URIDINKINASE"/>
</dbReference>
<dbReference type="GO" id="GO:0044211">
    <property type="term" value="P:CTP salvage"/>
    <property type="evidence" value="ECO:0007669"/>
    <property type="project" value="UniProtKB-UniPathway"/>
</dbReference>
<keyword evidence="5" id="KW-0963">Cytoplasm</keyword>
<dbReference type="GO" id="GO:0005737">
    <property type="term" value="C:cytoplasm"/>
    <property type="evidence" value="ECO:0007669"/>
    <property type="project" value="UniProtKB-SubCell"/>
</dbReference>
<keyword evidence="4 5" id="KW-0418">Kinase</keyword>
<dbReference type="Gene3D" id="3.40.50.300">
    <property type="entry name" value="P-loop containing nucleotide triphosphate hydrolases"/>
    <property type="match status" value="1"/>
</dbReference>
<dbReference type="Pfam" id="PF00485">
    <property type="entry name" value="PRK"/>
    <property type="match status" value="1"/>
</dbReference>
<keyword evidence="3 5" id="KW-0547">Nucleotide-binding</keyword>
<keyword evidence="2 5" id="KW-0808">Transferase</keyword>
<protein>
    <recommendedName>
        <fullName evidence="5">Uridine kinase</fullName>
        <ecNumber evidence="5">2.7.1.48</ecNumber>
    </recommendedName>
</protein>
<dbReference type="AlphaFoldDB" id="A0A7T4DJM7"/>
<dbReference type="GO" id="GO:0004849">
    <property type="term" value="F:uridine kinase activity"/>
    <property type="evidence" value="ECO:0007669"/>
    <property type="project" value="UniProtKB-EC"/>
</dbReference>
<evidence type="ECO:0000256" key="1">
    <source>
        <dbReference type="ARBA" id="ARBA00004690"/>
    </source>
</evidence>
<dbReference type="SUPFAM" id="SSF52540">
    <property type="entry name" value="P-loop containing nucleoside triphosphate hydrolases"/>
    <property type="match status" value="1"/>
</dbReference>
<gene>
    <name evidence="7" type="primary">udk</name>
    <name evidence="7" type="ORF">I6H47_06750</name>
</gene>
<comment type="pathway">
    <text evidence="5">Pyrimidine metabolism; CTP biosynthesis via salvage pathway; CTP from cytidine: step 1/3.</text>
</comment>
<dbReference type="UniPathway" id="UPA00574">
    <property type="reaction ID" value="UER00637"/>
</dbReference>
<evidence type="ECO:0000313" key="8">
    <source>
        <dbReference type="Proteomes" id="UP000595374"/>
    </source>
</evidence>
<comment type="pathway">
    <text evidence="1 5">Pyrimidine metabolism; UMP biosynthesis via salvage pathway; UMP from uridine: step 1/1.</text>
</comment>
<proteinExistence type="inferred from homology"/>
<dbReference type="NCBIfam" id="TIGR00235">
    <property type="entry name" value="udk"/>
    <property type="match status" value="1"/>
</dbReference>
<feature type="domain" description="Phosphoribulokinase/uridine kinase" evidence="6">
    <location>
        <begin position="59"/>
        <end position="242"/>
    </location>
</feature>
<evidence type="ECO:0000259" key="6">
    <source>
        <dbReference type="Pfam" id="PF00485"/>
    </source>
</evidence>
<dbReference type="NCBIfam" id="NF004018">
    <property type="entry name" value="PRK05480.1"/>
    <property type="match status" value="1"/>
</dbReference>
<comment type="catalytic activity">
    <reaction evidence="5">
        <text>uridine + ATP = UMP + ADP + H(+)</text>
        <dbReference type="Rhea" id="RHEA:16825"/>
        <dbReference type="ChEBI" id="CHEBI:15378"/>
        <dbReference type="ChEBI" id="CHEBI:16704"/>
        <dbReference type="ChEBI" id="CHEBI:30616"/>
        <dbReference type="ChEBI" id="CHEBI:57865"/>
        <dbReference type="ChEBI" id="CHEBI:456216"/>
        <dbReference type="EC" id="2.7.1.48"/>
    </reaction>
</comment>
<organism evidence="7 8">
    <name type="scientific">Brevibacterium casei</name>
    <dbReference type="NCBI Taxonomy" id="33889"/>
    <lineage>
        <taxon>Bacteria</taxon>
        <taxon>Bacillati</taxon>
        <taxon>Actinomycetota</taxon>
        <taxon>Actinomycetes</taxon>
        <taxon>Micrococcales</taxon>
        <taxon>Brevibacteriaceae</taxon>
        <taxon>Brevibacterium</taxon>
    </lineage>
</organism>
<evidence type="ECO:0000256" key="2">
    <source>
        <dbReference type="ARBA" id="ARBA00022679"/>
    </source>
</evidence>
<comment type="similarity">
    <text evidence="5">Belongs to the uridine kinase family.</text>
</comment>
<dbReference type="UniPathway" id="UPA00579">
    <property type="reaction ID" value="UER00640"/>
</dbReference>
<dbReference type="CDD" id="cd02023">
    <property type="entry name" value="UMPK"/>
    <property type="match status" value="1"/>
</dbReference>
<keyword evidence="5" id="KW-0067">ATP-binding</keyword>
<dbReference type="EC" id="2.7.1.48" evidence="5"/>
<reference evidence="7 8" key="1">
    <citation type="submission" date="2020-12" db="EMBL/GenBank/DDBJ databases">
        <title>FDA dAtabase for Regulatory Grade micrObial Sequences (FDA-ARGOS): Supporting development and validation of Infectious Disease Dx tests.</title>
        <authorList>
            <person name="Sproer C."/>
            <person name="Gronow S."/>
            <person name="Severitt S."/>
            <person name="Schroder I."/>
            <person name="Tallon L."/>
            <person name="Sadzewicz L."/>
            <person name="Zhao X."/>
            <person name="Boylan J."/>
            <person name="Ott S."/>
            <person name="Bowen H."/>
            <person name="Vavikolanu K."/>
            <person name="Mehta A."/>
            <person name="Aluvathingal J."/>
            <person name="Nadendla S."/>
            <person name="Lowell S."/>
            <person name="Myers T."/>
            <person name="Yan Y."/>
            <person name="Sichtig H."/>
        </authorList>
    </citation>
    <scope>NUCLEOTIDE SEQUENCE [LARGE SCALE GENOMIC DNA]</scope>
    <source>
        <strain evidence="7 8">FDAARGOS_990</strain>
    </source>
</reference>
<dbReference type="GO" id="GO:0005524">
    <property type="term" value="F:ATP binding"/>
    <property type="evidence" value="ECO:0007669"/>
    <property type="project" value="UniProtKB-KW"/>
</dbReference>
<evidence type="ECO:0000313" key="7">
    <source>
        <dbReference type="EMBL" id="QQB15620.1"/>
    </source>
</evidence>
<dbReference type="InterPro" id="IPR000764">
    <property type="entry name" value="Uridine_kinase-like"/>
</dbReference>
<name>A0A7T4DJM7_9MICO</name>
<dbReference type="InterPro" id="IPR027417">
    <property type="entry name" value="P-loop_NTPase"/>
</dbReference>
<dbReference type="InterPro" id="IPR006083">
    <property type="entry name" value="PRK/URK"/>
</dbReference>
<comment type="catalytic activity">
    <reaction evidence="5">
        <text>cytidine + ATP = CMP + ADP + H(+)</text>
        <dbReference type="Rhea" id="RHEA:24674"/>
        <dbReference type="ChEBI" id="CHEBI:15378"/>
        <dbReference type="ChEBI" id="CHEBI:17562"/>
        <dbReference type="ChEBI" id="CHEBI:30616"/>
        <dbReference type="ChEBI" id="CHEBI:60377"/>
        <dbReference type="ChEBI" id="CHEBI:456216"/>
        <dbReference type="EC" id="2.7.1.48"/>
    </reaction>
</comment>
<dbReference type="Proteomes" id="UP000595374">
    <property type="component" value="Chromosome"/>
</dbReference>
<accession>A0A7T4DJM7</accession>
<sequence length="255" mass="28552">MGEGRHNRESESIDDHLLDAAPAAFLHPIGGVGHEPHRVDLGRHSAETREYATVEILTVGVAGGTGSGKTTLTRALLAECVGVSSVLYHDNYYRRQDDLTFAERERVNYDDLDAFDNDLFVDHLLALRSQRSVESPIYDFSNHNRSTDTTVVQPSPVIIVEGILILAEPRICELLDIKLFVDTDADVRLLRRIKRDVIERGRTLESVEEQYLGTVKPMHELYVEPSKRNADLIVPEGGHNIVAMDMIMRRIKAGA</sequence>